<dbReference type="CDD" id="cd12148">
    <property type="entry name" value="fungal_TF_MHR"/>
    <property type="match status" value="1"/>
</dbReference>
<accession>A0A8J2IX84</accession>
<dbReference type="Pfam" id="PF04082">
    <property type="entry name" value="Fungal_trans"/>
    <property type="match status" value="1"/>
</dbReference>
<dbReference type="GO" id="GO:0006351">
    <property type="term" value="P:DNA-templated transcription"/>
    <property type="evidence" value="ECO:0007669"/>
    <property type="project" value="InterPro"/>
</dbReference>
<dbReference type="InterPro" id="IPR001138">
    <property type="entry name" value="Zn2Cys6_DnaBD"/>
</dbReference>
<keyword evidence="3" id="KW-0805">Transcription regulation</keyword>
<evidence type="ECO:0000256" key="2">
    <source>
        <dbReference type="ARBA" id="ARBA00022723"/>
    </source>
</evidence>
<feature type="region of interest" description="Disordered" evidence="6">
    <location>
        <begin position="147"/>
        <end position="191"/>
    </location>
</feature>
<dbReference type="AlphaFoldDB" id="A0A8J2IX84"/>
<evidence type="ECO:0000313" key="9">
    <source>
        <dbReference type="Proteomes" id="UP000693738"/>
    </source>
</evidence>
<protein>
    <recommendedName>
        <fullName evidence="7">Zn(2)-C6 fungal-type domain-containing protein</fullName>
    </recommendedName>
</protein>
<evidence type="ECO:0000256" key="5">
    <source>
        <dbReference type="ARBA" id="ARBA00023242"/>
    </source>
</evidence>
<dbReference type="PANTHER" id="PTHR47338">
    <property type="entry name" value="ZN(II)2CYS6 TRANSCRIPTION FACTOR (EUROFUNG)-RELATED"/>
    <property type="match status" value="1"/>
</dbReference>
<dbReference type="EMBL" id="CAJSTJ010000173">
    <property type="protein sequence ID" value="CAG7564915.1"/>
    <property type="molecule type" value="Genomic_DNA"/>
</dbReference>
<dbReference type="GO" id="GO:0000981">
    <property type="term" value="F:DNA-binding transcription factor activity, RNA polymerase II-specific"/>
    <property type="evidence" value="ECO:0007669"/>
    <property type="project" value="InterPro"/>
</dbReference>
<feature type="compositionally biased region" description="Basic and acidic residues" evidence="6">
    <location>
        <begin position="147"/>
        <end position="178"/>
    </location>
</feature>
<dbReference type="GO" id="GO:0003677">
    <property type="term" value="F:DNA binding"/>
    <property type="evidence" value="ECO:0007669"/>
    <property type="project" value="InterPro"/>
</dbReference>
<evidence type="ECO:0000259" key="7">
    <source>
        <dbReference type="PROSITE" id="PS50048"/>
    </source>
</evidence>
<comment type="subcellular location">
    <subcellularLocation>
        <location evidence="1">Nucleus</location>
    </subcellularLocation>
</comment>
<evidence type="ECO:0000256" key="4">
    <source>
        <dbReference type="ARBA" id="ARBA00023163"/>
    </source>
</evidence>
<dbReference type="GO" id="GO:0005634">
    <property type="term" value="C:nucleus"/>
    <property type="evidence" value="ECO:0007669"/>
    <property type="project" value="UniProtKB-SubCell"/>
</dbReference>
<dbReference type="PANTHER" id="PTHR47338:SF5">
    <property type="entry name" value="ZN(II)2CYS6 TRANSCRIPTION FACTOR (EUROFUNG)"/>
    <property type="match status" value="1"/>
</dbReference>
<evidence type="ECO:0000256" key="3">
    <source>
        <dbReference type="ARBA" id="ARBA00023015"/>
    </source>
</evidence>
<dbReference type="InterPro" id="IPR007219">
    <property type="entry name" value="XnlR_reg_dom"/>
</dbReference>
<keyword evidence="2" id="KW-0479">Metal-binding</keyword>
<dbReference type="GO" id="GO:0008270">
    <property type="term" value="F:zinc ion binding"/>
    <property type="evidence" value="ECO:0007669"/>
    <property type="project" value="InterPro"/>
</dbReference>
<gene>
    <name evidence="8" type="ORF">FEQUK3_LOCUS10626</name>
</gene>
<dbReference type="SMART" id="SM00906">
    <property type="entry name" value="Fungal_trans"/>
    <property type="match status" value="1"/>
</dbReference>
<keyword evidence="4" id="KW-0804">Transcription</keyword>
<keyword evidence="5" id="KW-0539">Nucleus</keyword>
<evidence type="ECO:0000313" key="8">
    <source>
        <dbReference type="EMBL" id="CAG7564915.1"/>
    </source>
</evidence>
<feature type="compositionally biased region" description="Polar residues" evidence="6">
    <location>
        <begin position="681"/>
        <end position="706"/>
    </location>
</feature>
<dbReference type="InterPro" id="IPR050815">
    <property type="entry name" value="TF_fung"/>
</dbReference>
<organism evidence="8 9">
    <name type="scientific">Fusarium equiseti</name>
    <name type="common">Fusarium scirpi</name>
    <dbReference type="NCBI Taxonomy" id="61235"/>
    <lineage>
        <taxon>Eukaryota</taxon>
        <taxon>Fungi</taxon>
        <taxon>Dikarya</taxon>
        <taxon>Ascomycota</taxon>
        <taxon>Pezizomycotina</taxon>
        <taxon>Sordariomycetes</taxon>
        <taxon>Hypocreomycetidae</taxon>
        <taxon>Hypocreales</taxon>
        <taxon>Nectriaceae</taxon>
        <taxon>Fusarium</taxon>
        <taxon>Fusarium incarnatum-equiseti species complex</taxon>
    </lineage>
</organism>
<dbReference type="CDD" id="cd00067">
    <property type="entry name" value="GAL4"/>
    <property type="match status" value="1"/>
</dbReference>
<evidence type="ECO:0000256" key="6">
    <source>
        <dbReference type="SAM" id="MobiDB-lite"/>
    </source>
</evidence>
<reference evidence="8" key="1">
    <citation type="submission" date="2021-05" db="EMBL/GenBank/DDBJ databases">
        <authorList>
            <person name="Khan N."/>
        </authorList>
    </citation>
    <scope>NUCLEOTIDE SEQUENCE</scope>
</reference>
<feature type="region of interest" description="Disordered" evidence="6">
    <location>
        <begin position="644"/>
        <end position="706"/>
    </location>
</feature>
<feature type="domain" description="Zn(2)-C6 fungal-type" evidence="7">
    <location>
        <begin position="108"/>
        <end position="143"/>
    </location>
</feature>
<proteinExistence type="predicted"/>
<dbReference type="Proteomes" id="UP000693738">
    <property type="component" value="Unassembled WGS sequence"/>
</dbReference>
<evidence type="ECO:0000256" key="1">
    <source>
        <dbReference type="ARBA" id="ARBA00004123"/>
    </source>
</evidence>
<feature type="compositionally biased region" description="Low complexity" evidence="6">
    <location>
        <begin position="666"/>
        <end position="680"/>
    </location>
</feature>
<sequence>MKEVKPAPPVIPVPCISWPLGLAAGALKCVLPPSVGFASRYAEENMWKQQLPFKVPVAATPLARPPDTNQVAHLYRNYSNFQLRSTAAGHMAESESSAPAVKRRAPIACRRCRRMRSKCVHDRAQPPCKACAEAGYSADECTFLERGQPDHDRDFRHPRVRADKSGRRDPAKARRDILDAPVKPSNKSASEWDRLPPLPEIIDGVNRFTRHYFQLGFIPKEQFSRRLLQDHQSVSVFLVVSILSISARLSPPLSTRYGSGMKAAEFFMERAAAIAPSEIFVPKYTLESCQAFYLLSIAQQGSGIRNESHVCAKSKMRDMVIADQQMNMGIALRMASALRLHLEETYDIADPTPDTVIRGESARRTLWMLHSQDQLHSGPHSPISLSASDITALLPCNENDFALGREPPSRAALEGSPPSISNPALICDPNRSLFASLIQAHGFWGIITRRAVSFTRSSYPWEPESKFATVSRKLDDWENNLPQNHRWNEVTFGEHKAKAQDLAYLGVTMIPRLCNIVLRRPYLVDILTFSPEYKQRPAAFTKIAYELFSNVRALYTQIDAQFTGRSSDESVGAQMAAFCVYTCGLLSTYLCHYPSICPDPNIRRDGHMMYQRTLSILLECKEVWPLASRWADALERFAQDPTGALTSETGMADGRDPVPHPVIDISAVTPASSGTSPASSIYSRQASSIEPGPSSLQSPSPHGISATLSATHILPSHFPPPQIQQQPQMQQHQLQVHQHHQHHQHHQPPAPIITQHQSFVPHQLQPQLYMSPSEIANLDMVMGTFDQSAMQGYQMAPQCNPPLAATIPTVAAIPPVPHSAPADGYENELNFYSYGSHDWLPSSNVFDGYN</sequence>
<dbReference type="PROSITE" id="PS50048">
    <property type="entry name" value="ZN2_CY6_FUNGAL_2"/>
    <property type="match status" value="1"/>
</dbReference>
<comment type="caution">
    <text evidence="8">The sequence shown here is derived from an EMBL/GenBank/DDBJ whole genome shotgun (WGS) entry which is preliminary data.</text>
</comment>
<name>A0A8J2IX84_FUSEQ</name>